<dbReference type="InterPro" id="IPR002885">
    <property type="entry name" value="PPR_rpt"/>
</dbReference>
<dbReference type="Proteomes" id="UP000228380">
    <property type="component" value="Unplaced"/>
</dbReference>
<dbReference type="SUPFAM" id="SSF81901">
    <property type="entry name" value="HCP-like"/>
    <property type="match status" value="1"/>
</dbReference>
<comment type="similarity">
    <text evidence="1">Belongs to the PPR family. P subfamily.</text>
</comment>
<dbReference type="NCBIfam" id="TIGR00756">
    <property type="entry name" value="PPR"/>
    <property type="match status" value="6"/>
</dbReference>
<dbReference type="RefSeq" id="XP_038977466.1">
    <property type="nucleotide sequence ID" value="XM_039121538.1"/>
</dbReference>
<dbReference type="Pfam" id="PF13041">
    <property type="entry name" value="PPR_2"/>
    <property type="match status" value="1"/>
</dbReference>
<dbReference type="OrthoDB" id="185373at2759"/>
<feature type="repeat" description="PPR" evidence="3">
    <location>
        <begin position="437"/>
        <end position="471"/>
    </location>
</feature>
<dbReference type="PANTHER" id="PTHR47447">
    <property type="entry name" value="OS03G0856100 PROTEIN"/>
    <property type="match status" value="1"/>
</dbReference>
<reference evidence="6" key="1">
    <citation type="submission" date="2025-08" db="UniProtKB">
        <authorList>
            <consortium name="RefSeq"/>
        </authorList>
    </citation>
    <scope>IDENTIFICATION</scope>
    <source>
        <tissue evidence="6">Young leaves</tissue>
    </source>
</reference>
<dbReference type="InterPro" id="IPR011990">
    <property type="entry name" value="TPR-like_helical_dom_sf"/>
</dbReference>
<evidence type="ECO:0000256" key="1">
    <source>
        <dbReference type="ARBA" id="ARBA00007626"/>
    </source>
</evidence>
<dbReference type="GeneID" id="120108020"/>
<feature type="repeat" description="PPR" evidence="3">
    <location>
        <begin position="297"/>
        <end position="331"/>
    </location>
</feature>
<evidence type="ECO:0000256" key="3">
    <source>
        <dbReference type="PROSITE-ProRule" id="PRU00708"/>
    </source>
</evidence>
<evidence type="ECO:0000259" key="4">
    <source>
        <dbReference type="Pfam" id="PF17177"/>
    </source>
</evidence>
<accession>A0A8B8ZT79</accession>
<keyword evidence="2" id="KW-0677">Repeat</keyword>
<sequence length="614" mass="69954">MAIWSSDFSLASIPSRKSLPRTSLSISTSHSSSITFSSKRHRILNVNFSNSPSHLLEEAANGVPVIQVPSNSPARQPSPISDLDLTNEFICGLCRVPQTEALAFEYYQKARKQPKFHPDRRTFNLLIRILLKHKQWGSISALVEDFGVFNLFPDRSMCTRLVSGCVKARRFKLAESLLRILATRKGTTAISTFCSAMHGYNKLHMHNCTVSVYDQVRMAGLPLNSGCYRWIMDAYRKMGDTENVLALFLEFESKSWNSLAISVEIYSILLDSLGRAGRAFEAFKYFKEMEKKEIQPNPSIYSSLICSFAGTREVEMAEDLLQKAREKGMVRDSSVFMKLVMMYVEVELVEKTIRIVEAMMEMGLKVPDCILCAVVNGFAKKRGLKASVWAYDQCIFNGCEPGQVTYASIINVYGRLGLFQKAEMVFLEMMEKGFDKCVVAYSNMISMYGKVGRVRDAIRLLAKMKEKGCEPNVYVYNSLIDMHGRRLNLRQVEKVWKEMKRRRVAPDKISYTSIISAYNKARKLDECIRFYEEFKMNRGKVDRALAGIMVGVFSKGSRFDELVKLLQDMKSEGTGLDERLYESALNALRDAGLQVHMKWFEKSFGLKKIDLMEE</sequence>
<name>A0A8B8ZT79_PHODC</name>
<proteinExistence type="inferred from homology"/>
<dbReference type="InterPro" id="IPR033443">
    <property type="entry name" value="PROP1-like_PPR_dom"/>
</dbReference>
<dbReference type="PROSITE" id="PS51375">
    <property type="entry name" value="PPR"/>
    <property type="match status" value="6"/>
</dbReference>
<dbReference type="KEGG" id="pda:120108020"/>
<keyword evidence="5" id="KW-1185">Reference proteome</keyword>
<feature type="repeat" description="PPR" evidence="3">
    <location>
        <begin position="262"/>
        <end position="296"/>
    </location>
</feature>
<evidence type="ECO:0000256" key="2">
    <source>
        <dbReference type="ARBA" id="ARBA00022737"/>
    </source>
</evidence>
<dbReference type="Gene3D" id="1.25.40.10">
    <property type="entry name" value="Tetratricopeptide repeat domain"/>
    <property type="match status" value="3"/>
</dbReference>
<feature type="repeat" description="PPR" evidence="3">
    <location>
        <begin position="507"/>
        <end position="541"/>
    </location>
</feature>
<protein>
    <submittedName>
        <fullName evidence="6">Pentatricopeptide repeat-containing protein At5g13770, chloroplastic-like</fullName>
    </submittedName>
</protein>
<feature type="repeat" description="PPR" evidence="3">
    <location>
        <begin position="402"/>
        <end position="436"/>
    </location>
</feature>
<feature type="domain" description="PROP1-like PPR" evidence="4">
    <location>
        <begin position="236"/>
        <end position="366"/>
    </location>
</feature>
<organism evidence="5 6">
    <name type="scientific">Phoenix dactylifera</name>
    <name type="common">Date palm</name>
    <dbReference type="NCBI Taxonomy" id="42345"/>
    <lineage>
        <taxon>Eukaryota</taxon>
        <taxon>Viridiplantae</taxon>
        <taxon>Streptophyta</taxon>
        <taxon>Embryophyta</taxon>
        <taxon>Tracheophyta</taxon>
        <taxon>Spermatophyta</taxon>
        <taxon>Magnoliopsida</taxon>
        <taxon>Liliopsida</taxon>
        <taxon>Arecaceae</taxon>
        <taxon>Coryphoideae</taxon>
        <taxon>Phoeniceae</taxon>
        <taxon>Phoenix</taxon>
    </lineage>
</organism>
<dbReference type="Pfam" id="PF17177">
    <property type="entry name" value="PPR_long"/>
    <property type="match status" value="1"/>
</dbReference>
<evidence type="ECO:0000313" key="5">
    <source>
        <dbReference type="Proteomes" id="UP000228380"/>
    </source>
</evidence>
<feature type="repeat" description="PPR" evidence="3">
    <location>
        <begin position="472"/>
        <end position="506"/>
    </location>
</feature>
<dbReference type="Pfam" id="PF01535">
    <property type="entry name" value="PPR"/>
    <property type="match status" value="3"/>
</dbReference>
<evidence type="ECO:0000313" key="6">
    <source>
        <dbReference type="RefSeq" id="XP_038977466.1"/>
    </source>
</evidence>
<dbReference type="PANTHER" id="PTHR47447:SF21">
    <property type="entry name" value="PENTACOTRIPEPTIDE-REPEAT REGION OF PRORP DOMAIN-CONTAINING PROTEIN"/>
    <property type="match status" value="1"/>
</dbReference>
<gene>
    <name evidence="6" type="primary">LOC120108020</name>
</gene>
<dbReference type="AlphaFoldDB" id="A0A8B8ZT79"/>